<reference evidence="1 2" key="1">
    <citation type="journal article" date="2018" name="Sci. Data">
        <title>The draft genome sequence of cork oak.</title>
        <authorList>
            <person name="Ramos A.M."/>
            <person name="Usie A."/>
            <person name="Barbosa P."/>
            <person name="Barros P.M."/>
            <person name="Capote T."/>
            <person name="Chaves I."/>
            <person name="Simoes F."/>
            <person name="Abreu I."/>
            <person name="Carrasquinho I."/>
            <person name="Faro C."/>
            <person name="Guimaraes J.B."/>
            <person name="Mendonca D."/>
            <person name="Nobrega F."/>
            <person name="Rodrigues L."/>
            <person name="Saibo N.J.M."/>
            <person name="Varela M.C."/>
            <person name="Egas C."/>
            <person name="Matos J."/>
            <person name="Miguel C.M."/>
            <person name="Oliveira M.M."/>
            <person name="Ricardo C.P."/>
            <person name="Goncalves S."/>
        </authorList>
    </citation>
    <scope>NUCLEOTIDE SEQUENCE [LARGE SCALE GENOMIC DNA]</scope>
    <source>
        <strain evidence="2">cv. HL8</strain>
    </source>
</reference>
<organism evidence="1 2">
    <name type="scientific">Quercus suber</name>
    <name type="common">Cork oak</name>
    <dbReference type="NCBI Taxonomy" id="58331"/>
    <lineage>
        <taxon>Eukaryota</taxon>
        <taxon>Viridiplantae</taxon>
        <taxon>Streptophyta</taxon>
        <taxon>Embryophyta</taxon>
        <taxon>Tracheophyta</taxon>
        <taxon>Spermatophyta</taxon>
        <taxon>Magnoliopsida</taxon>
        <taxon>eudicotyledons</taxon>
        <taxon>Gunneridae</taxon>
        <taxon>Pentapetalae</taxon>
        <taxon>rosids</taxon>
        <taxon>fabids</taxon>
        <taxon>Fagales</taxon>
        <taxon>Fagaceae</taxon>
        <taxon>Quercus</taxon>
    </lineage>
</organism>
<sequence>MTQISYRHIEKEVKLLTNGATPSTSLYPLTKDSKSKLSLNFIPGPFSIVATTKQGLLLCVNDYNF</sequence>
<evidence type="ECO:0000313" key="1">
    <source>
        <dbReference type="EMBL" id="KAK7838068.1"/>
    </source>
</evidence>
<accession>A0AAW0KF83</accession>
<gene>
    <name evidence="1" type="ORF">CFP56_020294</name>
</gene>
<keyword evidence="2" id="KW-1185">Reference proteome</keyword>
<name>A0AAW0KF83_QUESU</name>
<comment type="caution">
    <text evidence="1">The sequence shown here is derived from an EMBL/GenBank/DDBJ whole genome shotgun (WGS) entry which is preliminary data.</text>
</comment>
<dbReference type="AlphaFoldDB" id="A0AAW0KF83"/>
<evidence type="ECO:0000313" key="2">
    <source>
        <dbReference type="Proteomes" id="UP000237347"/>
    </source>
</evidence>
<protein>
    <submittedName>
        <fullName evidence="1">Uncharacterized protein</fullName>
    </submittedName>
</protein>
<dbReference type="EMBL" id="PKMF04000314">
    <property type="protein sequence ID" value="KAK7838068.1"/>
    <property type="molecule type" value="Genomic_DNA"/>
</dbReference>
<proteinExistence type="predicted"/>
<dbReference type="Proteomes" id="UP000237347">
    <property type="component" value="Unassembled WGS sequence"/>
</dbReference>